<dbReference type="PANTHER" id="PTHR46577:SF1">
    <property type="entry name" value="HTH-TYPE TRANSCRIPTIONAL REGULATORY PROTEIN GABR"/>
    <property type="match status" value="1"/>
</dbReference>
<dbReference type="SMART" id="SM00345">
    <property type="entry name" value="HTH_GNTR"/>
    <property type="match status" value="1"/>
</dbReference>
<dbReference type="GO" id="GO:0008483">
    <property type="term" value="F:transaminase activity"/>
    <property type="evidence" value="ECO:0007669"/>
    <property type="project" value="UniProtKB-KW"/>
</dbReference>
<gene>
    <name evidence="7" type="ORF">DFH01_04455</name>
</gene>
<dbReference type="InterPro" id="IPR036390">
    <property type="entry name" value="WH_DNA-bd_sf"/>
</dbReference>
<dbReference type="CDD" id="cd07377">
    <property type="entry name" value="WHTH_GntR"/>
    <property type="match status" value="1"/>
</dbReference>
<keyword evidence="7" id="KW-0808">Transferase</keyword>
<feature type="domain" description="HTH gntR-type" evidence="6">
    <location>
        <begin position="18"/>
        <end position="86"/>
    </location>
</feature>
<evidence type="ECO:0000256" key="3">
    <source>
        <dbReference type="ARBA" id="ARBA00023015"/>
    </source>
</evidence>
<dbReference type="EMBL" id="QGNA01000001">
    <property type="protein sequence ID" value="PWS38536.1"/>
    <property type="molecule type" value="Genomic_DNA"/>
</dbReference>
<comment type="similarity">
    <text evidence="1">In the C-terminal section; belongs to the class-I pyridoxal-phosphate-dependent aminotransferase family.</text>
</comment>
<sequence>MQSHADLLLPGIDRAGPVPLLRQIYLALRGAILSGVLPPGARLPPSRALAVDLGVARNSVVAAYEQLLAEGFVRGRVGAGTFVAADLPDVPEPAPAPSPPREAPSEEALDLYGTAPFTTGRVALDQRTLEVWRRLTLRHLRRPDPRLLGYSDPRGSAALRQAIAAYLRAARAVRCEPEQVVVTAGAQQALDLVLRVLIAPGDAVWLEDPCYPAVQAALAAARARIVPVPVDAQGLDVAAGIAAAPEARLAYVTPSSHYPLGMQLSMPRRLELLAWARRSGAYVLEDDYDSEFRYAGRPLASLQGVDEAGRVIYVGTFSKVLFPGLRLGYAVLPPALLDPVLAARRLSDWHPAVLQEAVVTDFLAEGHFTQHLRRMRLRYRTARDALAEALSEAAPDLLIPEPPDQGMKLLARLGGGLSDVAVSRAAAEAGIVARAVSPMYLAAPPVQALMLGFTGHEPQSLRRAARRLGAVLRACR</sequence>
<evidence type="ECO:0000256" key="5">
    <source>
        <dbReference type="ARBA" id="ARBA00023163"/>
    </source>
</evidence>
<organism evidence="7 8">
    <name type="scientific">Falsiroseomonas bella</name>
    <dbReference type="NCBI Taxonomy" id="2184016"/>
    <lineage>
        <taxon>Bacteria</taxon>
        <taxon>Pseudomonadati</taxon>
        <taxon>Pseudomonadota</taxon>
        <taxon>Alphaproteobacteria</taxon>
        <taxon>Acetobacterales</taxon>
        <taxon>Roseomonadaceae</taxon>
        <taxon>Falsiroseomonas</taxon>
    </lineage>
</organism>
<proteinExistence type="inferred from homology"/>
<evidence type="ECO:0000313" key="7">
    <source>
        <dbReference type="EMBL" id="PWS38536.1"/>
    </source>
</evidence>
<dbReference type="PANTHER" id="PTHR46577">
    <property type="entry name" value="HTH-TYPE TRANSCRIPTIONAL REGULATORY PROTEIN GABR"/>
    <property type="match status" value="1"/>
</dbReference>
<dbReference type="PROSITE" id="PS50949">
    <property type="entry name" value="HTH_GNTR"/>
    <property type="match status" value="1"/>
</dbReference>
<dbReference type="GO" id="GO:0003677">
    <property type="term" value="F:DNA binding"/>
    <property type="evidence" value="ECO:0007669"/>
    <property type="project" value="UniProtKB-KW"/>
</dbReference>
<dbReference type="InterPro" id="IPR000524">
    <property type="entry name" value="Tscrpt_reg_HTH_GntR"/>
</dbReference>
<dbReference type="SUPFAM" id="SSF46785">
    <property type="entry name" value="Winged helix' DNA-binding domain"/>
    <property type="match status" value="1"/>
</dbReference>
<evidence type="ECO:0000256" key="4">
    <source>
        <dbReference type="ARBA" id="ARBA00023125"/>
    </source>
</evidence>
<dbReference type="Proteomes" id="UP000245765">
    <property type="component" value="Unassembled WGS sequence"/>
</dbReference>
<dbReference type="CDD" id="cd00609">
    <property type="entry name" value="AAT_like"/>
    <property type="match status" value="1"/>
</dbReference>
<dbReference type="Pfam" id="PF00392">
    <property type="entry name" value="GntR"/>
    <property type="match status" value="1"/>
</dbReference>
<dbReference type="SUPFAM" id="SSF53383">
    <property type="entry name" value="PLP-dependent transferases"/>
    <property type="match status" value="1"/>
</dbReference>
<evidence type="ECO:0000256" key="1">
    <source>
        <dbReference type="ARBA" id="ARBA00005384"/>
    </source>
</evidence>
<dbReference type="Gene3D" id="3.40.640.10">
    <property type="entry name" value="Type I PLP-dependent aspartate aminotransferase-like (Major domain)"/>
    <property type="match status" value="1"/>
</dbReference>
<protein>
    <submittedName>
        <fullName evidence="7">PLP-dependent aminotransferase family protein</fullName>
    </submittedName>
</protein>
<dbReference type="GO" id="GO:0030170">
    <property type="term" value="F:pyridoxal phosphate binding"/>
    <property type="evidence" value="ECO:0007669"/>
    <property type="project" value="InterPro"/>
</dbReference>
<dbReference type="InterPro" id="IPR036388">
    <property type="entry name" value="WH-like_DNA-bd_sf"/>
</dbReference>
<keyword evidence="3" id="KW-0805">Transcription regulation</keyword>
<keyword evidence="7" id="KW-0032">Aminotransferase</keyword>
<dbReference type="InterPro" id="IPR004839">
    <property type="entry name" value="Aminotransferase_I/II_large"/>
</dbReference>
<keyword evidence="8" id="KW-1185">Reference proteome</keyword>
<evidence type="ECO:0000313" key="8">
    <source>
        <dbReference type="Proteomes" id="UP000245765"/>
    </source>
</evidence>
<accession>A0A317FLS2</accession>
<dbReference type="Gene3D" id="1.10.10.10">
    <property type="entry name" value="Winged helix-like DNA-binding domain superfamily/Winged helix DNA-binding domain"/>
    <property type="match status" value="1"/>
</dbReference>
<comment type="caution">
    <text evidence="7">The sequence shown here is derived from an EMBL/GenBank/DDBJ whole genome shotgun (WGS) entry which is preliminary data.</text>
</comment>
<evidence type="ECO:0000256" key="2">
    <source>
        <dbReference type="ARBA" id="ARBA00022898"/>
    </source>
</evidence>
<dbReference type="RefSeq" id="WP_109869157.1">
    <property type="nucleotide sequence ID" value="NZ_QGNA01000001.1"/>
</dbReference>
<dbReference type="AlphaFoldDB" id="A0A317FLS2"/>
<dbReference type="InterPro" id="IPR051446">
    <property type="entry name" value="HTH_trans_reg/aminotransferase"/>
</dbReference>
<dbReference type="InterPro" id="IPR015424">
    <property type="entry name" value="PyrdxlP-dep_Trfase"/>
</dbReference>
<dbReference type="GO" id="GO:0003700">
    <property type="term" value="F:DNA-binding transcription factor activity"/>
    <property type="evidence" value="ECO:0007669"/>
    <property type="project" value="InterPro"/>
</dbReference>
<dbReference type="InterPro" id="IPR015421">
    <property type="entry name" value="PyrdxlP-dep_Trfase_major"/>
</dbReference>
<keyword evidence="4" id="KW-0238">DNA-binding</keyword>
<dbReference type="Pfam" id="PF00155">
    <property type="entry name" value="Aminotran_1_2"/>
    <property type="match status" value="1"/>
</dbReference>
<keyword evidence="2" id="KW-0663">Pyridoxal phosphate</keyword>
<dbReference type="OrthoDB" id="9808770at2"/>
<keyword evidence="5" id="KW-0804">Transcription</keyword>
<evidence type="ECO:0000259" key="6">
    <source>
        <dbReference type="PROSITE" id="PS50949"/>
    </source>
</evidence>
<name>A0A317FLS2_9PROT</name>
<reference evidence="8" key="1">
    <citation type="submission" date="2018-05" db="EMBL/GenBank/DDBJ databases">
        <authorList>
            <person name="Du Z."/>
            <person name="Wang X."/>
        </authorList>
    </citation>
    <scope>NUCLEOTIDE SEQUENCE [LARGE SCALE GENOMIC DNA]</scope>
    <source>
        <strain evidence="8">CQN31</strain>
    </source>
</reference>